<organism evidence="2 3">
    <name type="scientific">Gymnopus androsaceus JB14</name>
    <dbReference type="NCBI Taxonomy" id="1447944"/>
    <lineage>
        <taxon>Eukaryota</taxon>
        <taxon>Fungi</taxon>
        <taxon>Dikarya</taxon>
        <taxon>Basidiomycota</taxon>
        <taxon>Agaricomycotina</taxon>
        <taxon>Agaricomycetes</taxon>
        <taxon>Agaricomycetidae</taxon>
        <taxon>Agaricales</taxon>
        <taxon>Marasmiineae</taxon>
        <taxon>Omphalotaceae</taxon>
        <taxon>Gymnopus</taxon>
    </lineage>
</organism>
<evidence type="ECO:0000259" key="1">
    <source>
        <dbReference type="Pfam" id="PF14033"/>
    </source>
</evidence>
<feature type="domain" description="DUF4246" evidence="1">
    <location>
        <begin position="136"/>
        <end position="537"/>
    </location>
</feature>
<dbReference type="EMBL" id="ML769727">
    <property type="protein sequence ID" value="KAE9388784.1"/>
    <property type="molecule type" value="Genomic_DNA"/>
</dbReference>
<proteinExistence type="predicted"/>
<keyword evidence="3" id="KW-1185">Reference proteome</keyword>
<dbReference type="PANTHER" id="PTHR33119:SF1">
    <property type="entry name" value="FE2OG DIOXYGENASE DOMAIN-CONTAINING PROTEIN"/>
    <property type="match status" value="1"/>
</dbReference>
<evidence type="ECO:0000313" key="3">
    <source>
        <dbReference type="Proteomes" id="UP000799118"/>
    </source>
</evidence>
<dbReference type="AlphaFoldDB" id="A0A6A4GUH3"/>
<accession>A0A6A4GUH3</accession>
<name>A0A6A4GUH3_9AGAR</name>
<dbReference type="Proteomes" id="UP000799118">
    <property type="component" value="Unassembled WGS sequence"/>
</dbReference>
<dbReference type="Pfam" id="PF14033">
    <property type="entry name" value="DUF4246"/>
    <property type="match status" value="1"/>
</dbReference>
<dbReference type="InterPro" id="IPR049192">
    <property type="entry name" value="DUF4246_C"/>
</dbReference>
<dbReference type="OrthoDB" id="415532at2759"/>
<protein>
    <recommendedName>
        <fullName evidence="1">DUF4246 domain-containing protein</fullName>
    </recommendedName>
</protein>
<reference evidence="2" key="1">
    <citation type="journal article" date="2019" name="Environ. Microbiol.">
        <title>Fungal ecological strategies reflected in gene transcription - a case study of two litter decomposers.</title>
        <authorList>
            <person name="Barbi F."/>
            <person name="Kohler A."/>
            <person name="Barry K."/>
            <person name="Baskaran P."/>
            <person name="Daum C."/>
            <person name="Fauchery L."/>
            <person name="Ihrmark K."/>
            <person name="Kuo A."/>
            <person name="LaButti K."/>
            <person name="Lipzen A."/>
            <person name="Morin E."/>
            <person name="Grigoriev I.V."/>
            <person name="Henrissat B."/>
            <person name="Lindahl B."/>
            <person name="Martin F."/>
        </authorList>
    </citation>
    <scope>NUCLEOTIDE SEQUENCE</scope>
    <source>
        <strain evidence="2">JB14</strain>
    </source>
</reference>
<dbReference type="PANTHER" id="PTHR33119">
    <property type="entry name" value="IFI3P"/>
    <property type="match status" value="1"/>
</dbReference>
<gene>
    <name evidence="2" type="ORF">BT96DRAFT_1003878</name>
</gene>
<dbReference type="InterPro" id="IPR025340">
    <property type="entry name" value="DUF4246"/>
</dbReference>
<evidence type="ECO:0000313" key="2">
    <source>
        <dbReference type="EMBL" id="KAE9388784.1"/>
    </source>
</evidence>
<sequence>MAPSKLAPSKKKQHHKPTNEDLTHFCLAVKQKNDWETKIMHDKIVLKWAIEAELVPLNSEVLTGEGLEAISELRRSILTIRQLDQNISLNKNPNLDVSSKLEDITSIDSDFKNALKYARGSKYGLCEPELKERGLGVYVSDDLVPASVHQELVRELDALVAKEPRDYHPGSFGKVQDLIHPSLYPYVAGVTPTSSPDIKLPPTGADGKFNTELSNLRTQKFSSAYAWIPSVFKVSPDGTDVRIDSYINGLGHREEHPGLFRVLEKMFLLSLPHFEKTMEQSAEYSPKESPSVARWQTRRDFARENEGSLTKEMWEEFLAKHTKKWEGQKVQERQAKESLWEDIKREQATKESFYDLGNEFAANYTLAPGREYDGSWHMEGMPHERIVASVIYYYDTDSAIEDKGLSFRKFRDSTEDFPAVEDAEYSHEDFGFSFDRDDEEEAEGDEEQVDNYPSDWETELDHEGNPHPVYTSSLPAFIEMGTVPTTNFNSGVSNGTGRMLSFPNWLQHKVESVRNASNSDEGVATRKILCFFLVDDTIQNETWISHHGFTFRGLEKMNVLTTSQIPMQIRKCNEPTFLALLPLISAQLTKGTPLPPELVAIIWEYVSAGTMTREEAEEHRLKLMADRKVAPSRPGHWDTYSLCEH</sequence>